<evidence type="ECO:0000313" key="2">
    <source>
        <dbReference type="Proteomes" id="UP000250675"/>
    </source>
</evidence>
<dbReference type="AlphaFoldDB" id="A0A2X3FAU3"/>
<dbReference type="EMBL" id="UASO01000004">
    <property type="protein sequence ID" value="SQC19920.1"/>
    <property type="molecule type" value="Genomic_DNA"/>
</dbReference>
<protein>
    <submittedName>
        <fullName evidence="1">Uncharacterized protein</fullName>
    </submittedName>
</protein>
<name>A0A2X3FAU3_KLEPN</name>
<organism evidence="1 2">
    <name type="scientific">Klebsiella pneumoniae</name>
    <dbReference type="NCBI Taxonomy" id="573"/>
    <lineage>
        <taxon>Bacteria</taxon>
        <taxon>Pseudomonadati</taxon>
        <taxon>Pseudomonadota</taxon>
        <taxon>Gammaproteobacteria</taxon>
        <taxon>Enterobacterales</taxon>
        <taxon>Enterobacteriaceae</taxon>
        <taxon>Klebsiella/Raoultella group</taxon>
        <taxon>Klebsiella</taxon>
        <taxon>Klebsiella pneumoniae complex</taxon>
    </lineage>
</organism>
<evidence type="ECO:0000313" key="1">
    <source>
        <dbReference type="EMBL" id="SQC19920.1"/>
    </source>
</evidence>
<dbReference type="Proteomes" id="UP000250675">
    <property type="component" value="Unassembled WGS sequence"/>
</dbReference>
<gene>
    <name evidence="1" type="ORF">NCTC9645_01340</name>
</gene>
<sequence>MSQQSTVTRMNGMEIKSAMQARRFATEAIVKTCTVNACLLEGCERRMFSASQCVAVNQKSKPQPSQG</sequence>
<reference evidence="1 2" key="1">
    <citation type="submission" date="2018-06" db="EMBL/GenBank/DDBJ databases">
        <authorList>
            <consortium name="Pathogen Informatics"/>
            <person name="Doyle S."/>
        </authorList>
    </citation>
    <scope>NUCLEOTIDE SEQUENCE [LARGE SCALE GENOMIC DNA]</scope>
    <source>
        <strain evidence="1 2">NCTC9645</strain>
    </source>
</reference>
<accession>A0A2X3FAU3</accession>
<proteinExistence type="predicted"/>